<feature type="compositionally biased region" description="Basic and acidic residues" evidence="1">
    <location>
        <begin position="126"/>
        <end position="163"/>
    </location>
</feature>
<dbReference type="Proteomes" id="UP000053989">
    <property type="component" value="Unassembled WGS sequence"/>
</dbReference>
<feature type="region of interest" description="Disordered" evidence="1">
    <location>
        <begin position="105"/>
        <end position="227"/>
    </location>
</feature>
<reference evidence="3" key="2">
    <citation type="submission" date="2015-01" db="EMBL/GenBank/DDBJ databases">
        <title>Evolutionary Origins and Diversification of the Mycorrhizal Mutualists.</title>
        <authorList>
            <consortium name="DOE Joint Genome Institute"/>
            <consortium name="Mycorrhizal Genomics Consortium"/>
            <person name="Kohler A."/>
            <person name="Kuo A."/>
            <person name="Nagy L.G."/>
            <person name="Floudas D."/>
            <person name="Copeland A."/>
            <person name="Barry K.W."/>
            <person name="Cichocki N."/>
            <person name="Veneault-Fourrey C."/>
            <person name="LaButti K."/>
            <person name="Lindquist E.A."/>
            <person name="Lipzen A."/>
            <person name="Lundell T."/>
            <person name="Morin E."/>
            <person name="Murat C."/>
            <person name="Riley R."/>
            <person name="Ohm R."/>
            <person name="Sun H."/>
            <person name="Tunlid A."/>
            <person name="Henrissat B."/>
            <person name="Grigoriev I.V."/>
            <person name="Hibbett D.S."/>
            <person name="Martin F."/>
        </authorList>
    </citation>
    <scope>NUCLEOTIDE SEQUENCE [LARGE SCALE GENOMIC DNA]</scope>
    <source>
        <strain evidence="3">Foug A</strain>
    </source>
</reference>
<evidence type="ECO:0000313" key="3">
    <source>
        <dbReference type="Proteomes" id="UP000053989"/>
    </source>
</evidence>
<feature type="compositionally biased region" description="Polar residues" evidence="1">
    <location>
        <begin position="108"/>
        <end position="125"/>
    </location>
</feature>
<proteinExistence type="predicted"/>
<feature type="compositionally biased region" description="Low complexity" evidence="1">
    <location>
        <begin position="64"/>
        <end position="73"/>
    </location>
</feature>
<feature type="compositionally biased region" description="Basic and acidic residues" evidence="1">
    <location>
        <begin position="76"/>
        <end position="87"/>
    </location>
</feature>
<dbReference type="OrthoDB" id="2687594at2759"/>
<dbReference type="AlphaFoldDB" id="A0A0C3AA91"/>
<feature type="region of interest" description="Disordered" evidence="1">
    <location>
        <begin position="64"/>
        <end position="88"/>
    </location>
</feature>
<dbReference type="HOGENOM" id="CLU_063279_0_0_1"/>
<accession>A0A0C3AA91</accession>
<dbReference type="EMBL" id="KN822047">
    <property type="protein sequence ID" value="KIM61822.1"/>
    <property type="molecule type" value="Genomic_DNA"/>
</dbReference>
<organism evidence="2 3">
    <name type="scientific">Scleroderma citrinum Foug A</name>
    <dbReference type="NCBI Taxonomy" id="1036808"/>
    <lineage>
        <taxon>Eukaryota</taxon>
        <taxon>Fungi</taxon>
        <taxon>Dikarya</taxon>
        <taxon>Basidiomycota</taxon>
        <taxon>Agaricomycotina</taxon>
        <taxon>Agaricomycetes</taxon>
        <taxon>Agaricomycetidae</taxon>
        <taxon>Boletales</taxon>
        <taxon>Sclerodermatineae</taxon>
        <taxon>Sclerodermataceae</taxon>
        <taxon>Scleroderma</taxon>
    </lineage>
</organism>
<sequence>MASPDLEQPPRRQYDCVCLKYGSGHLHKVSHTAWYQHLASACTEEEHQRIQTVRVLADRIASLPPLTRPSSTPDRNYSRARENRDPNEYVGRQKCACVRIQQPIEQAGPSNSGDQVANPSPTQAAHQDDREFLHFDDHEYDTPPPLPEEHDLPLPLLPEEHDAPPPPPPPEEHDAPPLPPPEEHDAPPPPPPPEEHDAPPPPPPEEHDAPPPPPNHLDQENRCITYQ</sequence>
<gene>
    <name evidence="2" type="ORF">SCLCIDRAFT_25489</name>
</gene>
<evidence type="ECO:0000313" key="2">
    <source>
        <dbReference type="EMBL" id="KIM61822.1"/>
    </source>
</evidence>
<dbReference type="InParanoid" id="A0A0C3AA91"/>
<keyword evidence="3" id="KW-1185">Reference proteome</keyword>
<feature type="compositionally biased region" description="Basic and acidic residues" evidence="1">
    <location>
        <begin position="170"/>
        <end position="186"/>
    </location>
</feature>
<name>A0A0C3AA91_9AGAM</name>
<reference evidence="2 3" key="1">
    <citation type="submission" date="2014-04" db="EMBL/GenBank/DDBJ databases">
        <authorList>
            <consortium name="DOE Joint Genome Institute"/>
            <person name="Kuo A."/>
            <person name="Kohler A."/>
            <person name="Nagy L.G."/>
            <person name="Floudas D."/>
            <person name="Copeland A."/>
            <person name="Barry K.W."/>
            <person name="Cichocki N."/>
            <person name="Veneault-Fourrey C."/>
            <person name="LaButti K."/>
            <person name="Lindquist E.A."/>
            <person name="Lipzen A."/>
            <person name="Lundell T."/>
            <person name="Morin E."/>
            <person name="Murat C."/>
            <person name="Sun H."/>
            <person name="Tunlid A."/>
            <person name="Henrissat B."/>
            <person name="Grigoriev I.V."/>
            <person name="Hibbett D.S."/>
            <person name="Martin F."/>
            <person name="Nordberg H.P."/>
            <person name="Cantor M.N."/>
            <person name="Hua S.X."/>
        </authorList>
    </citation>
    <scope>NUCLEOTIDE SEQUENCE [LARGE SCALE GENOMIC DNA]</scope>
    <source>
        <strain evidence="2 3">Foug A</strain>
    </source>
</reference>
<protein>
    <submittedName>
        <fullName evidence="2">Uncharacterized protein</fullName>
    </submittedName>
</protein>
<feature type="compositionally biased region" description="Basic and acidic residues" evidence="1">
    <location>
        <begin position="193"/>
        <end position="209"/>
    </location>
</feature>
<evidence type="ECO:0000256" key="1">
    <source>
        <dbReference type="SAM" id="MobiDB-lite"/>
    </source>
</evidence>